<dbReference type="EMBL" id="JACHGN010000006">
    <property type="protein sequence ID" value="MBB5133781.1"/>
    <property type="molecule type" value="Genomic_DNA"/>
</dbReference>
<comment type="subcellular location">
    <subcellularLocation>
        <location evidence="1">Cell envelope</location>
    </subcellularLocation>
</comment>
<dbReference type="Proteomes" id="UP000578449">
    <property type="component" value="Unassembled WGS sequence"/>
</dbReference>
<protein>
    <submittedName>
        <fullName evidence="6">Putative aldouronate transport system substrate-binding protein</fullName>
    </submittedName>
</protein>
<dbReference type="InterPro" id="IPR050490">
    <property type="entry name" value="Bact_solute-bd_prot1"/>
</dbReference>
<dbReference type="PANTHER" id="PTHR43649">
    <property type="entry name" value="ARABINOSE-BINDING PROTEIN-RELATED"/>
    <property type="match status" value="1"/>
</dbReference>
<keyword evidence="7" id="KW-1185">Reference proteome</keyword>
<proteinExistence type="inferred from homology"/>
<dbReference type="GO" id="GO:0030313">
    <property type="term" value="C:cell envelope"/>
    <property type="evidence" value="ECO:0007669"/>
    <property type="project" value="UniProtKB-SubCell"/>
</dbReference>
<dbReference type="RefSeq" id="WP_185050705.1">
    <property type="nucleotide sequence ID" value="NZ_BAABIX010000001.1"/>
</dbReference>
<reference evidence="6 7" key="1">
    <citation type="submission" date="2020-08" db="EMBL/GenBank/DDBJ databases">
        <title>Genomic Encyclopedia of Type Strains, Phase IV (KMG-IV): sequencing the most valuable type-strain genomes for metagenomic binning, comparative biology and taxonomic classification.</title>
        <authorList>
            <person name="Goeker M."/>
        </authorList>
    </citation>
    <scope>NUCLEOTIDE SEQUENCE [LARGE SCALE GENOMIC DNA]</scope>
    <source>
        <strain evidence="6 7">DSM 45615</strain>
    </source>
</reference>
<dbReference type="AlphaFoldDB" id="A0A840P7F0"/>
<dbReference type="InterPro" id="IPR006311">
    <property type="entry name" value="TAT_signal"/>
</dbReference>
<dbReference type="SUPFAM" id="SSF53850">
    <property type="entry name" value="Periplasmic binding protein-like II"/>
    <property type="match status" value="1"/>
</dbReference>
<dbReference type="InterPro" id="IPR006059">
    <property type="entry name" value="SBP"/>
</dbReference>
<evidence type="ECO:0000256" key="1">
    <source>
        <dbReference type="ARBA" id="ARBA00004196"/>
    </source>
</evidence>
<dbReference type="PROSITE" id="PS51318">
    <property type="entry name" value="TAT"/>
    <property type="match status" value="1"/>
</dbReference>
<dbReference type="PANTHER" id="PTHR43649:SF31">
    <property type="entry name" value="SN-GLYCEROL-3-PHOSPHATE-BINDING PERIPLASMIC PROTEIN UGPB"/>
    <property type="match status" value="1"/>
</dbReference>
<sequence length="546" mass="58916">MSPHVTRRSLIRGLGGAALFAALPGPLLAACSTQPAGTSAPSSNAKVRLPSHLPYAGVKPDLAPTTNGVDAGYLTYPADPAAAITQPPGRGGTVTAMTLTYGAVPPAVGQNAYWQELNKRLGATLNLNIVPNADYANKLTTVVAGGDLPDMVFFFAALKPPQFPALLRAKFQDLSEFLGGDAVKEYPFLANIPTPSWRNVTFNGGIYGIPVPRGIVGTVMFVRDDLIREKGLQRQPGSFEEFRELCKALTDTKRNRWALGQPDTLLPFLEQMSGAPNMWQVENGTFTHHYETEQAKQAISDMLTLFKDGVFHPDSIGSDTVQVKQWLQGGSIAVNRDGFAAWASNAPAGVTDPENYVGAILPPGRDGGQGVHWAGGGALGLISLRKAGKERIAELLRICDWLAAPFGTAEHRFRKYGVQGVHHEPSGSDLTLTELGKTEVTVPINYLTDSPQVLYTPGMPALTKTQHAFQQQLVALAVPDPSIGLFSETLNSKLAQLDKHYTDTLRDIYAGRKPFSAWDEAVREWRSRGGDQIKAEFAKAYEEANG</sequence>
<dbReference type="Pfam" id="PF01547">
    <property type="entry name" value="SBP_bac_1"/>
    <property type="match status" value="1"/>
</dbReference>
<dbReference type="PROSITE" id="PS51257">
    <property type="entry name" value="PROKAR_LIPOPROTEIN"/>
    <property type="match status" value="1"/>
</dbReference>
<organism evidence="6 7">
    <name type="scientific">Thermocatellispora tengchongensis</name>
    <dbReference type="NCBI Taxonomy" id="1073253"/>
    <lineage>
        <taxon>Bacteria</taxon>
        <taxon>Bacillati</taxon>
        <taxon>Actinomycetota</taxon>
        <taxon>Actinomycetes</taxon>
        <taxon>Streptosporangiales</taxon>
        <taxon>Streptosporangiaceae</taxon>
        <taxon>Thermocatellispora</taxon>
    </lineage>
</organism>
<keyword evidence="4 5" id="KW-0732">Signal</keyword>
<evidence type="ECO:0000256" key="3">
    <source>
        <dbReference type="ARBA" id="ARBA00022448"/>
    </source>
</evidence>
<evidence type="ECO:0000313" key="7">
    <source>
        <dbReference type="Proteomes" id="UP000578449"/>
    </source>
</evidence>
<accession>A0A840P7F0</accession>
<dbReference type="Gene3D" id="3.40.190.10">
    <property type="entry name" value="Periplasmic binding protein-like II"/>
    <property type="match status" value="1"/>
</dbReference>
<comment type="caution">
    <text evidence="6">The sequence shown here is derived from an EMBL/GenBank/DDBJ whole genome shotgun (WGS) entry which is preliminary data.</text>
</comment>
<evidence type="ECO:0000313" key="6">
    <source>
        <dbReference type="EMBL" id="MBB5133781.1"/>
    </source>
</evidence>
<gene>
    <name evidence="6" type="ORF">HNP84_003507</name>
</gene>
<feature type="chain" id="PRO_5032327126" evidence="5">
    <location>
        <begin position="30"/>
        <end position="546"/>
    </location>
</feature>
<evidence type="ECO:0000256" key="2">
    <source>
        <dbReference type="ARBA" id="ARBA00008520"/>
    </source>
</evidence>
<evidence type="ECO:0000256" key="5">
    <source>
        <dbReference type="SAM" id="SignalP"/>
    </source>
</evidence>
<feature type="signal peptide" evidence="5">
    <location>
        <begin position="1"/>
        <end position="29"/>
    </location>
</feature>
<comment type="similarity">
    <text evidence="2">Belongs to the bacterial solute-binding protein 1 family.</text>
</comment>
<evidence type="ECO:0000256" key="4">
    <source>
        <dbReference type="ARBA" id="ARBA00022729"/>
    </source>
</evidence>
<keyword evidence="3" id="KW-0813">Transport</keyword>
<name>A0A840P7F0_9ACTN</name>